<organism evidence="1 2">
    <name type="scientific">Candidatus Desantisbacteria bacterium CG_4_8_14_3_um_filter_40_12</name>
    <dbReference type="NCBI Taxonomy" id="1974545"/>
    <lineage>
        <taxon>Bacteria</taxon>
        <taxon>Candidatus Desantisiibacteriota</taxon>
    </lineage>
</organism>
<dbReference type="AlphaFoldDB" id="A0A2M7J9B0"/>
<accession>A0A2M7J9B0</accession>
<sequence>MGKYERLIQQIISGRADANIAFDNLCNLLLRCGFAMRISGSHHIFRKAGIEEKPNLQKDGNKAKPYQVKQVRQIILKYKLGEEVKIDG</sequence>
<protein>
    <submittedName>
        <fullName evidence="1">Toxin HicA</fullName>
    </submittedName>
</protein>
<name>A0A2M7J9B0_9BACT</name>
<gene>
    <name evidence="1" type="ORF">COZ71_08885</name>
</gene>
<proteinExistence type="predicted"/>
<dbReference type="EMBL" id="PFIC01000247">
    <property type="protein sequence ID" value="PIX15996.1"/>
    <property type="molecule type" value="Genomic_DNA"/>
</dbReference>
<dbReference type="SUPFAM" id="SSF54786">
    <property type="entry name" value="YcfA/nrd intein domain"/>
    <property type="match status" value="1"/>
</dbReference>
<evidence type="ECO:0000313" key="2">
    <source>
        <dbReference type="Proteomes" id="UP000229297"/>
    </source>
</evidence>
<comment type="caution">
    <text evidence="1">The sequence shown here is derived from an EMBL/GenBank/DDBJ whole genome shotgun (WGS) entry which is preliminary data.</text>
</comment>
<reference evidence="2" key="1">
    <citation type="submission" date="2017-09" db="EMBL/GenBank/DDBJ databases">
        <title>Depth-based differentiation of microbial function through sediment-hosted aquifers and enrichment of novel symbionts in the deep terrestrial subsurface.</title>
        <authorList>
            <person name="Probst A.J."/>
            <person name="Ladd B."/>
            <person name="Jarett J.K."/>
            <person name="Geller-Mcgrath D.E."/>
            <person name="Sieber C.M.K."/>
            <person name="Emerson J.B."/>
            <person name="Anantharaman K."/>
            <person name="Thomas B.C."/>
            <person name="Malmstrom R."/>
            <person name="Stieglmeier M."/>
            <person name="Klingl A."/>
            <person name="Woyke T."/>
            <person name="Ryan C.M."/>
            <person name="Banfield J.F."/>
        </authorList>
    </citation>
    <scope>NUCLEOTIDE SEQUENCE [LARGE SCALE GENOMIC DNA]</scope>
</reference>
<evidence type="ECO:0000313" key="1">
    <source>
        <dbReference type="EMBL" id="PIX15996.1"/>
    </source>
</evidence>
<dbReference type="Proteomes" id="UP000229297">
    <property type="component" value="Unassembled WGS sequence"/>
</dbReference>